<evidence type="ECO:0000313" key="2">
    <source>
        <dbReference type="EMBL" id="KAL0171416.1"/>
    </source>
</evidence>
<dbReference type="Gene3D" id="2.60.40.10">
    <property type="entry name" value="Immunoglobulins"/>
    <property type="match status" value="1"/>
</dbReference>
<protein>
    <recommendedName>
        <fullName evidence="1">Ig-like domain-containing protein</fullName>
    </recommendedName>
</protein>
<proteinExistence type="predicted"/>
<dbReference type="Proteomes" id="UP001529510">
    <property type="component" value="Unassembled WGS sequence"/>
</dbReference>
<dbReference type="AlphaFoldDB" id="A0ABD0PCR0"/>
<dbReference type="InterPro" id="IPR036179">
    <property type="entry name" value="Ig-like_dom_sf"/>
</dbReference>
<dbReference type="EMBL" id="JAMKFB020000016">
    <property type="protein sequence ID" value="KAL0171416.1"/>
    <property type="molecule type" value="Genomic_DNA"/>
</dbReference>
<dbReference type="PROSITE" id="PS50835">
    <property type="entry name" value="IG_LIKE"/>
    <property type="match status" value="1"/>
</dbReference>
<feature type="non-terminal residue" evidence="2">
    <location>
        <position position="1"/>
    </location>
</feature>
<dbReference type="InterPro" id="IPR013098">
    <property type="entry name" value="Ig_I-set"/>
</dbReference>
<dbReference type="SUPFAM" id="SSF48726">
    <property type="entry name" value="Immunoglobulin"/>
    <property type="match status" value="1"/>
</dbReference>
<sequence length="57" mass="6314">PSTFDDSRYKYNSDKSELTISAVTRSDFGEYICIATNKIGENSATFILDVSGKTRLS</sequence>
<organism evidence="2 3">
    <name type="scientific">Cirrhinus mrigala</name>
    <name type="common">Mrigala</name>
    <dbReference type="NCBI Taxonomy" id="683832"/>
    <lineage>
        <taxon>Eukaryota</taxon>
        <taxon>Metazoa</taxon>
        <taxon>Chordata</taxon>
        <taxon>Craniata</taxon>
        <taxon>Vertebrata</taxon>
        <taxon>Euteleostomi</taxon>
        <taxon>Actinopterygii</taxon>
        <taxon>Neopterygii</taxon>
        <taxon>Teleostei</taxon>
        <taxon>Ostariophysi</taxon>
        <taxon>Cypriniformes</taxon>
        <taxon>Cyprinidae</taxon>
        <taxon>Labeoninae</taxon>
        <taxon>Labeonini</taxon>
        <taxon>Cirrhinus</taxon>
    </lineage>
</organism>
<feature type="domain" description="Ig-like" evidence="1">
    <location>
        <begin position="1"/>
        <end position="51"/>
    </location>
</feature>
<comment type="caution">
    <text evidence="2">The sequence shown here is derived from an EMBL/GenBank/DDBJ whole genome shotgun (WGS) entry which is preliminary data.</text>
</comment>
<dbReference type="InterPro" id="IPR013783">
    <property type="entry name" value="Ig-like_fold"/>
</dbReference>
<gene>
    <name evidence="2" type="ORF">M9458_031727</name>
</gene>
<reference evidence="2 3" key="1">
    <citation type="submission" date="2024-05" db="EMBL/GenBank/DDBJ databases">
        <title>Genome sequencing and assembly of Indian major carp, Cirrhinus mrigala (Hamilton, 1822).</title>
        <authorList>
            <person name="Mohindra V."/>
            <person name="Chowdhury L.M."/>
            <person name="Lal K."/>
            <person name="Jena J.K."/>
        </authorList>
    </citation>
    <scope>NUCLEOTIDE SEQUENCE [LARGE SCALE GENOMIC DNA]</scope>
    <source>
        <strain evidence="2">CM1030</strain>
        <tissue evidence="2">Blood</tissue>
    </source>
</reference>
<evidence type="ECO:0000313" key="3">
    <source>
        <dbReference type="Proteomes" id="UP001529510"/>
    </source>
</evidence>
<accession>A0ABD0PCR0</accession>
<evidence type="ECO:0000259" key="1">
    <source>
        <dbReference type="PROSITE" id="PS50835"/>
    </source>
</evidence>
<keyword evidence="3" id="KW-1185">Reference proteome</keyword>
<name>A0ABD0PCR0_CIRMR</name>
<dbReference type="InterPro" id="IPR007110">
    <property type="entry name" value="Ig-like_dom"/>
</dbReference>
<dbReference type="Pfam" id="PF07679">
    <property type="entry name" value="I-set"/>
    <property type="match status" value="1"/>
</dbReference>